<name>A0A6A7WDE6_9BACT</name>
<gene>
    <name evidence="3" type="ORF">F7D20_11160</name>
</gene>
<keyword evidence="2" id="KW-0472">Membrane</keyword>
<evidence type="ECO:0000256" key="2">
    <source>
        <dbReference type="SAM" id="Phobius"/>
    </source>
</evidence>
<keyword evidence="2" id="KW-1133">Transmembrane helix</keyword>
<dbReference type="EMBL" id="VZAD01000085">
    <property type="protein sequence ID" value="MQP12499.1"/>
    <property type="molecule type" value="Genomic_DNA"/>
</dbReference>
<keyword evidence="1" id="KW-0175">Coiled coil</keyword>
<organism evidence="3 4">
    <name type="scientific">Segatella copri</name>
    <dbReference type="NCBI Taxonomy" id="165179"/>
    <lineage>
        <taxon>Bacteria</taxon>
        <taxon>Pseudomonadati</taxon>
        <taxon>Bacteroidota</taxon>
        <taxon>Bacteroidia</taxon>
        <taxon>Bacteroidales</taxon>
        <taxon>Prevotellaceae</taxon>
        <taxon>Segatella</taxon>
    </lineage>
</organism>
<evidence type="ECO:0000313" key="3">
    <source>
        <dbReference type="EMBL" id="MQP12499.1"/>
    </source>
</evidence>
<proteinExistence type="predicted"/>
<sequence length="537" mass="62622">MKKTVILFLFSLLLTFVVGCTPSHYRLSFEEIDDMADYYPAQAKVYLERTDSNDNKGYYKLLACKIRYQITGVYFLRRDSDIEDAIQIFTKENNEPMLARALYYKGAMTFNTTHDTTQTLQILMQACRHSSIMRQKEKLDLYDLMCRITHDNSYTVKLEDEARQSHNISHRAWATLYRAVNNQDRQLAEEAFDIAYSIPENKDSTLGPMYNYYFQKLIEQGNTPDSVIMDYINLADNYGGIKHKTAVDLYRFLWRYGKTPKGEKFLNAHKPEIEELSNYMYLGSYEYLIPFYFVYLHLGDTTTADNIVKLIHQSEPFIERQGNADKEQKVKLMYEGGYSNYRYAQAKNWILVAIIIVLAILLTMTYLSVSRIRKAQSTIAALQSSLHQLKDVENATLAERCEQLNHDITTQVRKLKRRDKDIELYKTQIGELTDISQGLVYYSQAVQNKNISQIGKQGILQLLASYRMIDEKYSKRLACYDLNPSHCLFCILYHIGKTDEEVMQILQYSMANIRVRKSRIKADCEVYSFEAVISREV</sequence>
<protein>
    <submittedName>
        <fullName evidence="3">Uncharacterized protein</fullName>
    </submittedName>
</protein>
<dbReference type="PROSITE" id="PS51257">
    <property type="entry name" value="PROKAR_LIPOPROTEIN"/>
    <property type="match status" value="1"/>
</dbReference>
<reference evidence="3 4" key="1">
    <citation type="submission" date="2019-09" db="EMBL/GenBank/DDBJ databases">
        <title>Distinct polysaccharide growth profiles of human intestinal Prevotella copri isolates.</title>
        <authorList>
            <person name="Fehlner-Peach H."/>
            <person name="Magnabosco C."/>
            <person name="Raghavan V."/>
            <person name="Scher J.U."/>
            <person name="Tett A."/>
            <person name="Cox L.M."/>
            <person name="Gottsegen C."/>
            <person name="Watters A."/>
            <person name="Wiltshire- Gordon J.D."/>
            <person name="Segata N."/>
            <person name="Bonneau R."/>
            <person name="Littman D.R."/>
        </authorList>
    </citation>
    <scope>NUCLEOTIDE SEQUENCE [LARGE SCALE GENOMIC DNA]</scope>
    <source>
        <strain evidence="4">iAQ1173</strain>
    </source>
</reference>
<comment type="caution">
    <text evidence="3">The sequence shown here is derived from an EMBL/GenBank/DDBJ whole genome shotgun (WGS) entry which is preliminary data.</text>
</comment>
<evidence type="ECO:0000313" key="4">
    <source>
        <dbReference type="Proteomes" id="UP000384372"/>
    </source>
</evidence>
<dbReference type="Proteomes" id="UP000384372">
    <property type="component" value="Unassembled WGS sequence"/>
</dbReference>
<dbReference type="OrthoDB" id="1079512at2"/>
<feature type="coiled-coil region" evidence="1">
    <location>
        <begin position="372"/>
        <end position="418"/>
    </location>
</feature>
<keyword evidence="4" id="KW-1185">Reference proteome</keyword>
<keyword evidence="2" id="KW-0812">Transmembrane</keyword>
<feature type="transmembrane region" description="Helical" evidence="2">
    <location>
        <begin position="349"/>
        <end position="369"/>
    </location>
</feature>
<evidence type="ECO:0000256" key="1">
    <source>
        <dbReference type="SAM" id="Coils"/>
    </source>
</evidence>
<accession>A0A6A7WDE6</accession>
<dbReference type="AlphaFoldDB" id="A0A6A7WDE6"/>
<dbReference type="RefSeq" id="WP_158464095.1">
    <property type="nucleotide sequence ID" value="NZ_VZAD01000085.1"/>
</dbReference>